<comment type="caution">
    <text evidence="1">The sequence shown here is derived from an EMBL/GenBank/DDBJ whole genome shotgun (WGS) entry which is preliminary data.</text>
</comment>
<accession>A0A821DMJ6</accession>
<name>A0A821DMJ6_9BILA</name>
<gene>
    <name evidence="1" type="ORF">UJA718_LOCUS32155</name>
</gene>
<dbReference type="AlphaFoldDB" id="A0A821DMJ6"/>
<keyword evidence="2" id="KW-1185">Reference proteome</keyword>
<sequence>APPPNKFLNPPLERTTTTKLTFRCKNRYCKARAATTDESTGTSIHLVLRTYPLSAAL</sequence>
<dbReference type="Proteomes" id="UP000663873">
    <property type="component" value="Unassembled WGS sequence"/>
</dbReference>
<proteinExistence type="predicted"/>
<reference evidence="1" key="1">
    <citation type="submission" date="2021-02" db="EMBL/GenBank/DDBJ databases">
        <authorList>
            <person name="Nowell W R."/>
        </authorList>
    </citation>
    <scope>NUCLEOTIDE SEQUENCE</scope>
</reference>
<evidence type="ECO:0000313" key="1">
    <source>
        <dbReference type="EMBL" id="CAF4623469.1"/>
    </source>
</evidence>
<protein>
    <submittedName>
        <fullName evidence="1">Uncharacterized protein</fullName>
    </submittedName>
</protein>
<feature type="non-terminal residue" evidence="1">
    <location>
        <position position="1"/>
    </location>
</feature>
<evidence type="ECO:0000313" key="2">
    <source>
        <dbReference type="Proteomes" id="UP000663873"/>
    </source>
</evidence>
<organism evidence="1 2">
    <name type="scientific">Rotaria socialis</name>
    <dbReference type="NCBI Taxonomy" id="392032"/>
    <lineage>
        <taxon>Eukaryota</taxon>
        <taxon>Metazoa</taxon>
        <taxon>Spiralia</taxon>
        <taxon>Gnathifera</taxon>
        <taxon>Rotifera</taxon>
        <taxon>Eurotatoria</taxon>
        <taxon>Bdelloidea</taxon>
        <taxon>Philodinida</taxon>
        <taxon>Philodinidae</taxon>
        <taxon>Rotaria</taxon>
    </lineage>
</organism>
<dbReference type="EMBL" id="CAJOBP010027458">
    <property type="protein sequence ID" value="CAF4623469.1"/>
    <property type="molecule type" value="Genomic_DNA"/>
</dbReference>